<organism evidence="4 5">
    <name type="scientific">Candidatus Allocopromorpha excrementavium</name>
    <dbReference type="NCBI Taxonomy" id="2840741"/>
    <lineage>
        <taxon>Bacteria</taxon>
        <taxon>Bacillati</taxon>
        <taxon>Bacillota</taxon>
        <taxon>Clostridia</taxon>
        <taxon>Eubacteriales</taxon>
        <taxon>Eubacteriaceae</taxon>
        <taxon>Eubacteriaceae incertae sedis</taxon>
        <taxon>Candidatus Allocopromorpha</taxon>
    </lineage>
</organism>
<evidence type="ECO:0000256" key="2">
    <source>
        <dbReference type="PROSITE-ProRule" id="PRU00335"/>
    </source>
</evidence>
<evidence type="ECO:0000256" key="1">
    <source>
        <dbReference type="ARBA" id="ARBA00023125"/>
    </source>
</evidence>
<name>A0A9D1KVH2_9FIRM</name>
<dbReference type="EMBL" id="DVLX01000087">
    <property type="protein sequence ID" value="HIU00024.1"/>
    <property type="molecule type" value="Genomic_DNA"/>
</dbReference>
<reference evidence="4" key="1">
    <citation type="submission" date="2020-10" db="EMBL/GenBank/DDBJ databases">
        <authorList>
            <person name="Gilroy R."/>
        </authorList>
    </citation>
    <scope>NUCLEOTIDE SEQUENCE</scope>
    <source>
        <strain evidence="4">CHK176-22527</strain>
    </source>
</reference>
<gene>
    <name evidence="4" type="ORF">IAD12_07195</name>
</gene>
<reference evidence="4" key="2">
    <citation type="journal article" date="2021" name="PeerJ">
        <title>Extensive microbial diversity within the chicken gut microbiome revealed by metagenomics and culture.</title>
        <authorList>
            <person name="Gilroy R."/>
            <person name="Ravi A."/>
            <person name="Getino M."/>
            <person name="Pursley I."/>
            <person name="Horton D.L."/>
            <person name="Alikhan N.F."/>
            <person name="Baker D."/>
            <person name="Gharbi K."/>
            <person name="Hall N."/>
            <person name="Watson M."/>
            <person name="Adriaenssens E.M."/>
            <person name="Foster-Nyarko E."/>
            <person name="Jarju S."/>
            <person name="Secka A."/>
            <person name="Antonio M."/>
            <person name="Oren A."/>
            <person name="Chaudhuri R.R."/>
            <person name="La Ragione R."/>
            <person name="Hildebrand F."/>
            <person name="Pallen M.J."/>
        </authorList>
    </citation>
    <scope>NUCLEOTIDE SEQUENCE</scope>
    <source>
        <strain evidence="4">CHK176-22527</strain>
    </source>
</reference>
<dbReference type="AlphaFoldDB" id="A0A9D1KVH2"/>
<dbReference type="InterPro" id="IPR001647">
    <property type="entry name" value="HTH_TetR"/>
</dbReference>
<evidence type="ECO:0000259" key="3">
    <source>
        <dbReference type="PROSITE" id="PS50977"/>
    </source>
</evidence>
<dbReference type="SUPFAM" id="SSF46689">
    <property type="entry name" value="Homeodomain-like"/>
    <property type="match status" value="1"/>
</dbReference>
<protein>
    <submittedName>
        <fullName evidence="4">TetR/AcrR family transcriptional regulator C-terminal domain-containing protein</fullName>
    </submittedName>
</protein>
<evidence type="ECO:0000313" key="4">
    <source>
        <dbReference type="EMBL" id="HIU00024.1"/>
    </source>
</evidence>
<dbReference type="InterPro" id="IPR009057">
    <property type="entry name" value="Homeodomain-like_sf"/>
</dbReference>
<proteinExistence type="predicted"/>
<dbReference type="InterPro" id="IPR039532">
    <property type="entry name" value="TetR_C_Firmicutes"/>
</dbReference>
<dbReference type="InterPro" id="IPR050624">
    <property type="entry name" value="HTH-type_Tx_Regulator"/>
</dbReference>
<dbReference type="Pfam" id="PF14278">
    <property type="entry name" value="TetR_C_8"/>
    <property type="match status" value="1"/>
</dbReference>
<comment type="caution">
    <text evidence="4">The sequence shown here is derived from an EMBL/GenBank/DDBJ whole genome shotgun (WGS) entry which is preliminary data.</text>
</comment>
<dbReference type="PANTHER" id="PTHR43479">
    <property type="entry name" value="ACREF/ENVCD OPERON REPRESSOR-RELATED"/>
    <property type="match status" value="1"/>
</dbReference>
<feature type="domain" description="HTH tetR-type" evidence="3">
    <location>
        <begin position="8"/>
        <end position="68"/>
    </location>
</feature>
<keyword evidence="1 2" id="KW-0238">DNA-binding</keyword>
<accession>A0A9D1KVH2</accession>
<dbReference type="Proteomes" id="UP000824159">
    <property type="component" value="Unassembled WGS sequence"/>
</dbReference>
<feature type="DNA-binding region" description="H-T-H motif" evidence="2">
    <location>
        <begin position="31"/>
        <end position="50"/>
    </location>
</feature>
<evidence type="ECO:0000313" key="5">
    <source>
        <dbReference type="Proteomes" id="UP000824159"/>
    </source>
</evidence>
<dbReference type="PROSITE" id="PS50977">
    <property type="entry name" value="HTH_TETR_2"/>
    <property type="match status" value="1"/>
</dbReference>
<sequence>MRNEEISLRTKKALAEALKKAMKSKKFSAITISEIVEACEVNRKTFYYHFQDIYGLLKWVIEQEAIEVVKNFDFIADTEKALRFIMDYVDKNDYIVNSVIDSMGYKELREFLYQDLFSVIYEVVEQGEREIGVSTDPQFKRFMTEFYTDASVGMIVEWARNRMNQDKETVLRNLLFIYKVSISSLLSGKVDEKNY</sequence>
<dbReference type="PANTHER" id="PTHR43479:SF7">
    <property type="entry name" value="TETR-FAMILY TRANSCRIPTIONAL REGULATOR"/>
    <property type="match status" value="1"/>
</dbReference>
<dbReference type="Pfam" id="PF00440">
    <property type="entry name" value="TetR_N"/>
    <property type="match status" value="1"/>
</dbReference>
<dbReference type="Gene3D" id="1.10.357.10">
    <property type="entry name" value="Tetracycline Repressor, domain 2"/>
    <property type="match status" value="1"/>
</dbReference>
<dbReference type="GO" id="GO:0003677">
    <property type="term" value="F:DNA binding"/>
    <property type="evidence" value="ECO:0007669"/>
    <property type="project" value="UniProtKB-UniRule"/>
</dbReference>